<evidence type="ECO:0000256" key="6">
    <source>
        <dbReference type="ARBA" id="ARBA00022801"/>
    </source>
</evidence>
<dbReference type="SUPFAM" id="SSF52540">
    <property type="entry name" value="P-loop containing nucleoside triphosphate hydrolases"/>
    <property type="match status" value="1"/>
</dbReference>
<dbReference type="GO" id="GO:0019843">
    <property type="term" value="F:rRNA binding"/>
    <property type="evidence" value="ECO:0007669"/>
    <property type="project" value="UniProtKB-KW"/>
</dbReference>
<dbReference type="Gene3D" id="3.40.50.300">
    <property type="entry name" value="P-loop containing nucleotide triphosphate hydrolases"/>
    <property type="match status" value="1"/>
</dbReference>
<evidence type="ECO:0000256" key="2">
    <source>
        <dbReference type="ARBA" id="ARBA00022517"/>
    </source>
</evidence>
<dbReference type="EC" id="3.6.1.-" evidence="10"/>
<feature type="binding site" evidence="10">
    <location>
        <position position="272"/>
    </location>
    <ligand>
        <name>Zn(2+)</name>
        <dbReference type="ChEBI" id="CHEBI:29105"/>
    </ligand>
</feature>
<accession>A0A9D1YQ56</accession>
<gene>
    <name evidence="10 13" type="primary">rsgA</name>
    <name evidence="13" type="ORF">H9831_10410</name>
</gene>
<dbReference type="Gene3D" id="1.10.40.50">
    <property type="entry name" value="Probable gtpase engc, domain 3"/>
    <property type="match status" value="1"/>
</dbReference>
<dbReference type="InterPro" id="IPR004881">
    <property type="entry name" value="Ribosome_biogen_GTPase_RsgA"/>
</dbReference>
<evidence type="ECO:0000256" key="3">
    <source>
        <dbReference type="ARBA" id="ARBA00022723"/>
    </source>
</evidence>
<comment type="similarity">
    <text evidence="10">Belongs to the TRAFAC class YlqF/YawG GTPase family. RsgA subfamily.</text>
</comment>
<keyword evidence="2 10" id="KW-0690">Ribosome biogenesis</keyword>
<protein>
    <recommendedName>
        <fullName evidence="10">Small ribosomal subunit biogenesis GTPase RsgA</fullName>
        <ecNumber evidence="10">3.6.1.-</ecNumber>
    </recommendedName>
</protein>
<dbReference type="InterPro" id="IPR031944">
    <property type="entry name" value="RsgA_N"/>
</dbReference>
<evidence type="ECO:0000313" key="13">
    <source>
        <dbReference type="EMBL" id="HIY61070.1"/>
    </source>
</evidence>
<feature type="domain" description="CP-type G" evidence="12">
    <location>
        <begin position="84"/>
        <end position="241"/>
    </location>
</feature>
<dbReference type="GO" id="GO:0046872">
    <property type="term" value="F:metal ion binding"/>
    <property type="evidence" value="ECO:0007669"/>
    <property type="project" value="UniProtKB-KW"/>
</dbReference>
<dbReference type="GO" id="GO:0003924">
    <property type="term" value="F:GTPase activity"/>
    <property type="evidence" value="ECO:0007669"/>
    <property type="project" value="UniProtKB-UniRule"/>
</dbReference>
<dbReference type="PANTHER" id="PTHR32120:SF11">
    <property type="entry name" value="SMALL RIBOSOMAL SUBUNIT BIOGENESIS GTPASE RSGA 1, MITOCHONDRIAL-RELATED"/>
    <property type="match status" value="1"/>
</dbReference>
<comment type="cofactor">
    <cofactor evidence="10">
        <name>Zn(2+)</name>
        <dbReference type="ChEBI" id="CHEBI:29105"/>
    </cofactor>
    <text evidence="10">Binds 1 zinc ion per subunit.</text>
</comment>
<keyword evidence="6 10" id="KW-0378">Hydrolase</keyword>
<dbReference type="GO" id="GO:0005525">
    <property type="term" value="F:GTP binding"/>
    <property type="evidence" value="ECO:0007669"/>
    <property type="project" value="UniProtKB-UniRule"/>
</dbReference>
<keyword evidence="1 10" id="KW-0963">Cytoplasm</keyword>
<dbReference type="SUPFAM" id="SSF50249">
    <property type="entry name" value="Nucleic acid-binding proteins"/>
    <property type="match status" value="1"/>
</dbReference>
<keyword evidence="5 10" id="KW-0547">Nucleotide-binding</keyword>
<evidence type="ECO:0000313" key="14">
    <source>
        <dbReference type="Proteomes" id="UP000824007"/>
    </source>
</evidence>
<evidence type="ECO:0000259" key="11">
    <source>
        <dbReference type="PROSITE" id="PS50936"/>
    </source>
</evidence>
<comment type="caution">
    <text evidence="13">The sequence shown here is derived from an EMBL/GenBank/DDBJ whole genome shotgun (WGS) entry which is preliminary data.</text>
</comment>
<feature type="binding site" evidence="10">
    <location>
        <position position="265"/>
    </location>
    <ligand>
        <name>Zn(2+)</name>
        <dbReference type="ChEBI" id="CHEBI:29105"/>
    </ligand>
</feature>
<comment type="subunit">
    <text evidence="10">Monomer. Associates with 30S ribosomal subunit, binds 16S rRNA.</text>
</comment>
<evidence type="ECO:0000259" key="12">
    <source>
        <dbReference type="PROSITE" id="PS51721"/>
    </source>
</evidence>
<evidence type="ECO:0000256" key="4">
    <source>
        <dbReference type="ARBA" id="ARBA00022730"/>
    </source>
</evidence>
<sequence>MRGRIIRGIAGFYYVSPDPPADGGKGEDAGAKEIPQRSGGMYECRAKGIFRKDGKKPLPGDYVEFDITDEEEKEGNVHEILPRRSALIRPAVANVDQALVIMAAASPRPNLNLMDRFLVTMEQQGLSCCICFNKKDLADETVCRQLSDSYRAAGYPVVFTSAVTKEGLPELQRLLEGRTTTVAGPSGVGKSSLINTLQDGVSMQTGEISRIERGRHTTRHSELIRIRPGTWIVDTPGFSSIELSGMEKEDLGRFFPEFAEWEPRCRFTGCAHINEPDCGVKEALLRGEISESRYENYCQLYAELKDRRKY</sequence>
<feature type="binding site" evidence="10">
    <location>
        <begin position="184"/>
        <end position="192"/>
    </location>
    <ligand>
        <name>GTP</name>
        <dbReference type="ChEBI" id="CHEBI:37565"/>
    </ligand>
</feature>
<reference evidence="13" key="1">
    <citation type="journal article" date="2021" name="PeerJ">
        <title>Extensive microbial diversity within the chicken gut microbiome revealed by metagenomics and culture.</title>
        <authorList>
            <person name="Gilroy R."/>
            <person name="Ravi A."/>
            <person name="Getino M."/>
            <person name="Pursley I."/>
            <person name="Horton D.L."/>
            <person name="Alikhan N.F."/>
            <person name="Baker D."/>
            <person name="Gharbi K."/>
            <person name="Hall N."/>
            <person name="Watson M."/>
            <person name="Adriaenssens E.M."/>
            <person name="Foster-Nyarko E."/>
            <person name="Jarju S."/>
            <person name="Secka A."/>
            <person name="Antonio M."/>
            <person name="Oren A."/>
            <person name="Chaudhuri R.R."/>
            <person name="La Ragione R."/>
            <person name="Hildebrand F."/>
            <person name="Pallen M.J."/>
        </authorList>
    </citation>
    <scope>NUCLEOTIDE SEQUENCE</scope>
    <source>
        <strain evidence="13">ChiSxjej3B15-24422</strain>
    </source>
</reference>
<dbReference type="InterPro" id="IPR030378">
    <property type="entry name" value="G_CP_dom"/>
</dbReference>
<keyword evidence="7 10" id="KW-0862">Zinc</keyword>
<keyword evidence="4 10" id="KW-0699">rRNA-binding</keyword>
<name>A0A9D1YQ56_9FIRM</name>
<evidence type="ECO:0000256" key="7">
    <source>
        <dbReference type="ARBA" id="ARBA00022833"/>
    </source>
</evidence>
<evidence type="ECO:0000256" key="10">
    <source>
        <dbReference type="HAMAP-Rule" id="MF_01820"/>
    </source>
</evidence>
<dbReference type="Proteomes" id="UP000824007">
    <property type="component" value="Unassembled WGS sequence"/>
</dbReference>
<dbReference type="Pfam" id="PF16745">
    <property type="entry name" value="RsgA_N"/>
    <property type="match status" value="1"/>
</dbReference>
<evidence type="ECO:0000256" key="9">
    <source>
        <dbReference type="ARBA" id="ARBA00023134"/>
    </source>
</evidence>
<feature type="binding site" evidence="10">
    <location>
        <position position="278"/>
    </location>
    <ligand>
        <name>Zn(2+)</name>
        <dbReference type="ChEBI" id="CHEBI:29105"/>
    </ligand>
</feature>
<dbReference type="EMBL" id="DXDD01000129">
    <property type="protein sequence ID" value="HIY61070.1"/>
    <property type="molecule type" value="Genomic_DNA"/>
</dbReference>
<dbReference type="CDD" id="cd04466">
    <property type="entry name" value="S1_YloQ_GTPase"/>
    <property type="match status" value="1"/>
</dbReference>
<feature type="binding site" evidence="10">
    <location>
        <position position="270"/>
    </location>
    <ligand>
        <name>Zn(2+)</name>
        <dbReference type="ChEBI" id="CHEBI:29105"/>
    </ligand>
</feature>
<dbReference type="GO" id="GO:0042274">
    <property type="term" value="P:ribosomal small subunit biogenesis"/>
    <property type="evidence" value="ECO:0007669"/>
    <property type="project" value="UniProtKB-UniRule"/>
</dbReference>
<evidence type="ECO:0000256" key="1">
    <source>
        <dbReference type="ARBA" id="ARBA00022490"/>
    </source>
</evidence>
<dbReference type="Gene3D" id="2.40.50.140">
    <property type="entry name" value="Nucleic acid-binding proteins"/>
    <property type="match status" value="1"/>
</dbReference>
<evidence type="ECO:0000256" key="5">
    <source>
        <dbReference type="ARBA" id="ARBA00022741"/>
    </source>
</evidence>
<dbReference type="Pfam" id="PF03193">
    <property type="entry name" value="RsgA_GTPase"/>
    <property type="match status" value="1"/>
</dbReference>
<comment type="function">
    <text evidence="10">One of several proteins that assist in the late maturation steps of the functional core of the 30S ribosomal subunit. Helps release RbfA from mature subunits. May play a role in the assembly of ribosomal proteins into the subunit. Circularly permuted GTPase that catalyzes slow GTP hydrolysis, GTPase activity is stimulated by the 30S ribosomal subunit.</text>
</comment>
<dbReference type="PROSITE" id="PS50936">
    <property type="entry name" value="ENGC_GTPASE"/>
    <property type="match status" value="1"/>
</dbReference>
<evidence type="ECO:0000256" key="8">
    <source>
        <dbReference type="ARBA" id="ARBA00022884"/>
    </source>
</evidence>
<keyword evidence="3 10" id="KW-0479">Metal-binding</keyword>
<dbReference type="InterPro" id="IPR027417">
    <property type="entry name" value="P-loop_NTPase"/>
</dbReference>
<dbReference type="NCBIfam" id="TIGR00157">
    <property type="entry name" value="ribosome small subunit-dependent GTPase A"/>
    <property type="match status" value="1"/>
</dbReference>
<dbReference type="PROSITE" id="PS51721">
    <property type="entry name" value="G_CP"/>
    <property type="match status" value="1"/>
</dbReference>
<dbReference type="HAMAP" id="MF_01820">
    <property type="entry name" value="GTPase_RsgA"/>
    <property type="match status" value="1"/>
</dbReference>
<comment type="subcellular location">
    <subcellularLocation>
        <location evidence="10">Cytoplasm</location>
    </subcellularLocation>
</comment>
<dbReference type="CDD" id="cd01854">
    <property type="entry name" value="YjeQ_EngC"/>
    <property type="match status" value="1"/>
</dbReference>
<dbReference type="GO" id="GO:0005737">
    <property type="term" value="C:cytoplasm"/>
    <property type="evidence" value="ECO:0007669"/>
    <property type="project" value="UniProtKB-SubCell"/>
</dbReference>
<feature type="domain" description="EngC GTPase" evidence="11">
    <location>
        <begin position="93"/>
        <end position="239"/>
    </location>
</feature>
<keyword evidence="9 10" id="KW-0342">GTP-binding</keyword>
<dbReference type="InterPro" id="IPR012340">
    <property type="entry name" value="NA-bd_OB-fold"/>
</dbReference>
<feature type="binding site" evidence="10">
    <location>
        <begin position="133"/>
        <end position="136"/>
    </location>
    <ligand>
        <name>GTP</name>
        <dbReference type="ChEBI" id="CHEBI:37565"/>
    </ligand>
</feature>
<proteinExistence type="inferred from homology"/>
<reference evidence="13" key="2">
    <citation type="submission" date="2021-04" db="EMBL/GenBank/DDBJ databases">
        <authorList>
            <person name="Gilroy R."/>
        </authorList>
    </citation>
    <scope>NUCLEOTIDE SEQUENCE</scope>
    <source>
        <strain evidence="13">ChiSxjej3B15-24422</strain>
    </source>
</reference>
<keyword evidence="8 10" id="KW-0694">RNA-binding</keyword>
<dbReference type="PANTHER" id="PTHR32120">
    <property type="entry name" value="SMALL RIBOSOMAL SUBUNIT BIOGENESIS GTPASE RSGA"/>
    <property type="match status" value="1"/>
</dbReference>
<dbReference type="InterPro" id="IPR010914">
    <property type="entry name" value="RsgA_GTPase_dom"/>
</dbReference>
<dbReference type="AlphaFoldDB" id="A0A9D1YQ56"/>
<organism evidence="13 14">
    <name type="scientific">Candidatus Eisenbergiella pullistercoris</name>
    <dbReference type="NCBI Taxonomy" id="2838555"/>
    <lineage>
        <taxon>Bacteria</taxon>
        <taxon>Bacillati</taxon>
        <taxon>Bacillota</taxon>
        <taxon>Clostridia</taxon>
        <taxon>Lachnospirales</taxon>
        <taxon>Lachnospiraceae</taxon>
        <taxon>Eisenbergiella</taxon>
    </lineage>
</organism>